<comment type="similarity">
    <text evidence="1">Belongs to the NodU/CmcH family.</text>
</comment>
<dbReference type="EC" id="2.1.3.12" evidence="4"/>
<dbReference type="Gene3D" id="3.90.870.20">
    <property type="entry name" value="Carbamoyltransferase, C-terminal domain"/>
    <property type="match status" value="1"/>
</dbReference>
<evidence type="ECO:0000259" key="3">
    <source>
        <dbReference type="Pfam" id="PF16861"/>
    </source>
</evidence>
<sequence length="679" mass="74167">MLILGVSGGPVEVDGCIYPVGYHDSAACLLDDGKLVSAVEEERLNRIKKGFAFPMGSIQACLDQAGAELSDLDAIAVNFAEDFVDRGLVQDRFVQGGDGELGARAIVRRLLRESFGSELPDEKLIFVRHHVAHGLSAFANSGMTEALVAVMDGSGEAESGTLFRGAAGHLEPLKTFPLIDSLGFLYLAVTKFLGYGFGDEYKVMGLAPYGDPKKCRDIVQSLYTLTGEGDYELYGRSDDRYFALGLEDLPYTYVARACASAGLLPRRKGEQFTEQHADLAAALQEAVETIAAHVFEHWTRVTGLRRLCFSGGVAHNSTLNGVLVRSGMFDEVFVHPASHDAGAAEGAALAAYSSRSGDLRTRQKLRSASFGPALGSAEQIARELKSWSELISYEQVDDPVVAAAELLSAGAVLGWAQGRSEFGPRALGNRSILADPRPAANRSRVNQLIKSREDFRPFAPVVIPEAAGDYFELPAAEANYDFMSYVLPVRPERRDELGAVTHVDGSARVQIIAAESDERFYRLVKRFGELTGTPVLLNTSFNNNAEPIVQSVEDVLTCYLTTGLDYVVLENFLIRRQDKFPKFDNYRVRLRPRASIVERVDNFGAAPEISHRLQLAGIRWEVGARGRDISPRLFGGLTRSGGEFSMAELAADGELTAADREEIYALWRERFLTLTPGTD</sequence>
<comment type="caution">
    <text evidence="4">The sequence shown here is derived from an EMBL/GenBank/DDBJ whole genome shotgun (WGS) entry which is preliminary data.</text>
</comment>
<keyword evidence="5" id="KW-1185">Reference proteome</keyword>
<proteinExistence type="inferred from homology"/>
<dbReference type="RefSeq" id="WP_184831892.1">
    <property type="nucleotide sequence ID" value="NZ_BAAAVN010000011.1"/>
</dbReference>
<evidence type="ECO:0000259" key="2">
    <source>
        <dbReference type="Pfam" id="PF02543"/>
    </source>
</evidence>
<dbReference type="GO" id="GO:0016740">
    <property type="term" value="F:transferase activity"/>
    <property type="evidence" value="ECO:0007669"/>
    <property type="project" value="UniProtKB-KW"/>
</dbReference>
<dbReference type="InterPro" id="IPR038152">
    <property type="entry name" value="Carbam_trans_C_sf"/>
</dbReference>
<protein>
    <submittedName>
        <fullName evidence="4">Decarbamoylnovobiocin carbamoyltransferase/7-O-carbamoyltransferase</fullName>
        <ecNumber evidence="4">2.1.3.-</ecNumber>
        <ecNumber evidence="4">2.1.3.12</ecNumber>
    </submittedName>
</protein>
<dbReference type="EC" id="2.1.3.-" evidence="4"/>
<dbReference type="EMBL" id="JACHNF010000001">
    <property type="protein sequence ID" value="MBB5977770.1"/>
    <property type="molecule type" value="Genomic_DNA"/>
</dbReference>
<dbReference type="InterPro" id="IPR031730">
    <property type="entry name" value="Carbam_trans_C"/>
</dbReference>
<dbReference type="InterPro" id="IPR043129">
    <property type="entry name" value="ATPase_NBD"/>
</dbReference>
<dbReference type="PANTHER" id="PTHR34847:SF1">
    <property type="entry name" value="NODULATION PROTEIN U"/>
    <property type="match status" value="1"/>
</dbReference>
<evidence type="ECO:0000256" key="1">
    <source>
        <dbReference type="ARBA" id="ARBA00006129"/>
    </source>
</evidence>
<organism evidence="4 5">
    <name type="scientific">Kribbella solani</name>
    <dbReference type="NCBI Taxonomy" id="236067"/>
    <lineage>
        <taxon>Bacteria</taxon>
        <taxon>Bacillati</taxon>
        <taxon>Actinomycetota</taxon>
        <taxon>Actinomycetes</taxon>
        <taxon>Propionibacteriales</taxon>
        <taxon>Kribbellaceae</taxon>
        <taxon>Kribbella</taxon>
    </lineage>
</organism>
<dbReference type="Gene3D" id="3.30.420.40">
    <property type="match status" value="2"/>
</dbReference>
<gene>
    <name evidence="4" type="ORF">HDA44_001111</name>
</gene>
<evidence type="ECO:0000313" key="5">
    <source>
        <dbReference type="Proteomes" id="UP000558997"/>
    </source>
</evidence>
<dbReference type="Pfam" id="PF16861">
    <property type="entry name" value="Carbam_trans_C"/>
    <property type="match status" value="1"/>
</dbReference>
<dbReference type="Proteomes" id="UP000558997">
    <property type="component" value="Unassembled WGS sequence"/>
</dbReference>
<accession>A0A841DM85</accession>
<feature type="domain" description="Carbamoyltransferase" evidence="2">
    <location>
        <begin position="22"/>
        <end position="349"/>
    </location>
</feature>
<dbReference type="Pfam" id="PF02543">
    <property type="entry name" value="Carbam_trans_N"/>
    <property type="match status" value="1"/>
</dbReference>
<evidence type="ECO:0000313" key="4">
    <source>
        <dbReference type="EMBL" id="MBB5977770.1"/>
    </source>
</evidence>
<dbReference type="InterPro" id="IPR003696">
    <property type="entry name" value="Carbtransf_dom"/>
</dbReference>
<feature type="domain" description="Carbamoyltransferase C-terminal" evidence="3">
    <location>
        <begin position="404"/>
        <end position="576"/>
    </location>
</feature>
<dbReference type="SUPFAM" id="SSF53067">
    <property type="entry name" value="Actin-like ATPase domain"/>
    <property type="match status" value="1"/>
</dbReference>
<reference evidence="4 5" key="1">
    <citation type="submission" date="2020-08" db="EMBL/GenBank/DDBJ databases">
        <title>Sequencing the genomes of 1000 actinobacteria strains.</title>
        <authorList>
            <person name="Klenk H.-P."/>
        </authorList>
    </citation>
    <scope>NUCLEOTIDE SEQUENCE [LARGE SCALE GENOMIC DNA]</scope>
    <source>
        <strain evidence="4 5">DSM 17294</strain>
    </source>
</reference>
<keyword evidence="4" id="KW-0808">Transferase</keyword>
<dbReference type="PANTHER" id="PTHR34847">
    <property type="entry name" value="NODULATION PROTEIN U"/>
    <property type="match status" value="1"/>
</dbReference>
<dbReference type="InterPro" id="IPR051338">
    <property type="entry name" value="NodU/CmcH_Carbamoyltrnsfr"/>
</dbReference>
<dbReference type="AlphaFoldDB" id="A0A841DM85"/>
<name>A0A841DM85_9ACTN</name>